<protein>
    <submittedName>
        <fullName evidence="3">GAF</fullName>
    </submittedName>
</protein>
<evidence type="ECO:0000313" key="4">
    <source>
        <dbReference type="Proteomes" id="UP000016922"/>
    </source>
</evidence>
<feature type="domain" description="GAF" evidence="2">
    <location>
        <begin position="448"/>
        <end position="561"/>
    </location>
</feature>
<dbReference type="KEGG" id="glz:GLAREA_03020"/>
<feature type="compositionally biased region" description="Pro residues" evidence="1">
    <location>
        <begin position="1134"/>
        <end position="1146"/>
    </location>
</feature>
<dbReference type="Pfam" id="PF01590">
    <property type="entry name" value="GAF"/>
    <property type="match status" value="1"/>
</dbReference>
<proteinExistence type="predicted"/>
<feature type="region of interest" description="Disordered" evidence="1">
    <location>
        <begin position="304"/>
        <end position="341"/>
    </location>
</feature>
<feature type="compositionally biased region" description="Low complexity" evidence="1">
    <location>
        <begin position="125"/>
        <end position="134"/>
    </location>
</feature>
<dbReference type="PANTHER" id="PTHR43102">
    <property type="entry name" value="SLR1143 PROTEIN"/>
    <property type="match status" value="1"/>
</dbReference>
<feature type="compositionally biased region" description="Basic residues" evidence="1">
    <location>
        <begin position="75"/>
        <end position="86"/>
    </location>
</feature>
<gene>
    <name evidence="3" type="ORF">GLAREA_03020</name>
</gene>
<feature type="compositionally biased region" description="Polar residues" evidence="1">
    <location>
        <begin position="1070"/>
        <end position="1079"/>
    </location>
</feature>
<evidence type="ECO:0000256" key="1">
    <source>
        <dbReference type="SAM" id="MobiDB-lite"/>
    </source>
</evidence>
<dbReference type="eggNOG" id="ENOG502S41P">
    <property type="taxonomic scope" value="Eukaryota"/>
</dbReference>
<accession>S3D4V0</accession>
<reference evidence="3 4" key="1">
    <citation type="journal article" date="2013" name="BMC Genomics">
        <title>Genomics-driven discovery of the pneumocandin biosynthetic gene cluster in the fungus Glarea lozoyensis.</title>
        <authorList>
            <person name="Chen L."/>
            <person name="Yue Q."/>
            <person name="Zhang X."/>
            <person name="Xiang M."/>
            <person name="Wang C."/>
            <person name="Li S."/>
            <person name="Che Y."/>
            <person name="Ortiz-Lopez F.J."/>
            <person name="Bills G.F."/>
            <person name="Liu X."/>
            <person name="An Z."/>
        </authorList>
    </citation>
    <scope>NUCLEOTIDE SEQUENCE [LARGE SCALE GENOMIC DNA]</scope>
    <source>
        <strain evidence="4">ATCC 20868 / MF5171</strain>
    </source>
</reference>
<feature type="region of interest" description="Disordered" evidence="1">
    <location>
        <begin position="776"/>
        <end position="852"/>
    </location>
</feature>
<dbReference type="RefSeq" id="XP_008086296.1">
    <property type="nucleotide sequence ID" value="XM_008088105.1"/>
</dbReference>
<feature type="compositionally biased region" description="Polar residues" evidence="1">
    <location>
        <begin position="318"/>
        <end position="334"/>
    </location>
</feature>
<feature type="compositionally biased region" description="Polar residues" evidence="1">
    <location>
        <begin position="979"/>
        <end position="988"/>
    </location>
</feature>
<feature type="compositionally biased region" description="Basic and acidic residues" evidence="1">
    <location>
        <begin position="115"/>
        <end position="124"/>
    </location>
</feature>
<feature type="region of interest" description="Disordered" evidence="1">
    <location>
        <begin position="1337"/>
        <end position="1361"/>
    </location>
</feature>
<dbReference type="Proteomes" id="UP000016922">
    <property type="component" value="Unassembled WGS sequence"/>
</dbReference>
<feature type="compositionally biased region" description="Polar residues" evidence="1">
    <location>
        <begin position="794"/>
        <end position="812"/>
    </location>
</feature>
<feature type="compositionally biased region" description="Polar residues" evidence="1">
    <location>
        <begin position="957"/>
        <end position="972"/>
    </location>
</feature>
<evidence type="ECO:0000313" key="3">
    <source>
        <dbReference type="EMBL" id="EPE27106.1"/>
    </source>
</evidence>
<organism evidence="3 4">
    <name type="scientific">Glarea lozoyensis (strain ATCC 20868 / MF5171)</name>
    <dbReference type="NCBI Taxonomy" id="1116229"/>
    <lineage>
        <taxon>Eukaryota</taxon>
        <taxon>Fungi</taxon>
        <taxon>Dikarya</taxon>
        <taxon>Ascomycota</taxon>
        <taxon>Pezizomycotina</taxon>
        <taxon>Leotiomycetes</taxon>
        <taxon>Helotiales</taxon>
        <taxon>Helotiaceae</taxon>
        <taxon>Glarea</taxon>
    </lineage>
</organism>
<feature type="compositionally biased region" description="Polar residues" evidence="1">
    <location>
        <begin position="1041"/>
        <end position="1062"/>
    </location>
</feature>
<dbReference type="PANTHER" id="PTHR43102:SF2">
    <property type="entry name" value="GAF DOMAIN-CONTAINING PROTEIN"/>
    <property type="match status" value="1"/>
</dbReference>
<evidence type="ECO:0000259" key="2">
    <source>
        <dbReference type="Pfam" id="PF01590"/>
    </source>
</evidence>
<dbReference type="EMBL" id="KE145370">
    <property type="protein sequence ID" value="EPE27106.1"/>
    <property type="molecule type" value="Genomic_DNA"/>
</dbReference>
<feature type="compositionally biased region" description="Polar residues" evidence="1">
    <location>
        <begin position="1122"/>
        <end position="1131"/>
    </location>
</feature>
<dbReference type="HOGENOM" id="CLU_256977_0_0_1"/>
<dbReference type="InterPro" id="IPR003018">
    <property type="entry name" value="GAF"/>
</dbReference>
<feature type="compositionally biased region" description="Polar residues" evidence="1">
    <location>
        <begin position="823"/>
        <end position="835"/>
    </location>
</feature>
<feature type="region of interest" description="Disordered" evidence="1">
    <location>
        <begin position="224"/>
        <end position="292"/>
    </location>
</feature>
<feature type="compositionally biased region" description="Basic and acidic residues" evidence="1">
    <location>
        <begin position="776"/>
        <end position="787"/>
    </location>
</feature>
<feature type="region of interest" description="Disordered" evidence="1">
    <location>
        <begin position="1104"/>
        <end position="1146"/>
    </location>
</feature>
<feature type="region of interest" description="Disordered" evidence="1">
    <location>
        <begin position="58"/>
        <end position="150"/>
    </location>
</feature>
<keyword evidence="4" id="KW-1185">Reference proteome</keyword>
<dbReference type="InterPro" id="IPR029016">
    <property type="entry name" value="GAF-like_dom_sf"/>
</dbReference>
<dbReference type="GeneID" id="19462076"/>
<sequence length="1361" mass="150692">MDLSHMTEASHRCHSHGNHRDRDLALGHYQKSTLHILLEGVSGMMGTIGMSAALSSASWSLRDPPSPSQEQNQRERKKQKRRRRLSKGGSYAFLDGDSVTPGRRISKKVSSLFRGRKEEKKSIRDPVSNPDSNPFPDPDTVQDLDPLQGPDPMTIGMKIVPNVLMYPLKHGRLEPRQETLRRLKYPQSQPTTSMWASDRASSIDGSVSLSDNSLRWALLSPDTENNKEIDDLSPAQSSNATLTEEMDDSMDTQARRASLKAKHNHKLILRRSKGQRNVRDNGSHLDEDDGSVCYEPYEEQGILSSAGDWHREDERTKAVSSGSWRDSARQSPTFDDQGRVVPLPGLKQNVQEISKRRYTQIRNAASDSAGETTGDMFAVICDWYERYTRGTFNFKKMQELPSDIEFDYLPALLTADEYKRMHMSSMYDILWPKWDTKTAEYQMSKALAVFKVKHAALSFFDGDYEVIRAENGYDPMRIDRLMSLAAHALYTGEVIWVLDTMRDWRFKNNPLVVGEPNIRFFAAAPLLTHDDVAIGVFYIFDRIPRTTFAPKERSELHTFADYLLADITMQRADLSHPQLQNLPLPDDGMSDFIRIDTPDPGSIPGVPHCPIRFYKQAPLPAYFSKELDDYFDSEVSGILGEEVVQAQSARQSGHGSSVLDHDVPLVPDESFATSRSDTNPGFSFIDFLRMNDQDFQEERAPKIEQPARIMVRDNGSMASLATSTRSKLALKLEPPPPLRVIKTPKVEDTAFFSSPLSRPSLGYEVLQERASMISFRDESHLEESHSEEADDNPQRGSFESSTTDQTSQSVRYSLSPLLERDSIQPQFRGRSSNRTQVERPPLTRDGTPQPGTVKAAIASFNVRMSTSTNSLSPYDGLDSRARTRSGSAQAQRLSFARPQSEKSGKDSVAPVQPEQLTTTKSEFDKSSDDAVSISQPQQSSATKSQSENTVEEIVSAVHTTQNSSDHQQTSASKPPPESSFDSLTTADTFESEARPVTPDQADLSAAYRRKSEYGSVTILASPSTRKESPALTASDLPLHPSGSQITISKALNAPASSVSSPTEPAPPVGNSESNSPDISTLSAKFQDLTTSPIRAPKQIVEVVKQSPPPSQPSSTPTETKSGSDLISSTEISFPSPPPSNPPPIPRPMAVDPLVIDPHLLAGAAQMFRVAAQNLAYDLIYAVSIFAPNHTSATPVTADEIHIRYLVAHGMQSATQDLNKKLHLNALRSLGIFYFQPPKDANFDPEDWSIGRFLAVPSRFGSSRIRNSGIVVAAFRRASTPPLSNDYAESLQFQEFVDAFKKTIFPPPTFKSKIPQRMASSPALREEAGFPANEAVEMRTAAPSPRATPEIAGAFETQGCEE</sequence>
<feature type="region of interest" description="Disordered" evidence="1">
    <location>
        <begin position="866"/>
        <end position="1079"/>
    </location>
</feature>
<feature type="compositionally biased region" description="Basic and acidic residues" evidence="1">
    <location>
        <begin position="308"/>
        <end position="317"/>
    </location>
</feature>
<dbReference type="SUPFAM" id="SSF55781">
    <property type="entry name" value="GAF domain-like"/>
    <property type="match status" value="1"/>
</dbReference>
<dbReference type="OrthoDB" id="303614at2759"/>
<feature type="compositionally biased region" description="Basic residues" evidence="1">
    <location>
        <begin position="257"/>
        <end position="276"/>
    </location>
</feature>
<feature type="compositionally biased region" description="Polar residues" evidence="1">
    <location>
        <begin position="932"/>
        <end position="948"/>
    </location>
</feature>
<name>S3D4V0_GLAL2</name>
<dbReference type="Gene3D" id="3.30.450.40">
    <property type="match status" value="1"/>
</dbReference>